<feature type="region of interest" description="Disordered" evidence="1">
    <location>
        <begin position="16"/>
        <end position="65"/>
    </location>
</feature>
<reference evidence="2" key="1">
    <citation type="submission" date="2015-04" db="UniProtKB">
        <authorList>
            <consortium name="EnsemblPlants"/>
        </authorList>
    </citation>
    <scope>IDENTIFICATION</scope>
</reference>
<keyword evidence="3" id="KW-1185">Reference proteome</keyword>
<organism evidence="2">
    <name type="scientific">Oryza glumipatula</name>
    <dbReference type="NCBI Taxonomy" id="40148"/>
    <lineage>
        <taxon>Eukaryota</taxon>
        <taxon>Viridiplantae</taxon>
        <taxon>Streptophyta</taxon>
        <taxon>Embryophyta</taxon>
        <taxon>Tracheophyta</taxon>
        <taxon>Spermatophyta</taxon>
        <taxon>Magnoliopsida</taxon>
        <taxon>Liliopsida</taxon>
        <taxon>Poales</taxon>
        <taxon>Poaceae</taxon>
        <taxon>BOP clade</taxon>
        <taxon>Oryzoideae</taxon>
        <taxon>Oryzeae</taxon>
        <taxon>Oryzinae</taxon>
        <taxon>Oryza</taxon>
    </lineage>
</organism>
<dbReference type="EnsemblPlants" id="OGLUM10G02980.1">
    <property type="protein sequence ID" value="OGLUM10G02980.1"/>
    <property type="gene ID" value="OGLUM10G02980"/>
</dbReference>
<reference evidence="2" key="2">
    <citation type="submission" date="2018-05" db="EMBL/GenBank/DDBJ databases">
        <title>OgluRS3 (Oryza glumaepatula Reference Sequence Version 3).</title>
        <authorList>
            <person name="Zhang J."/>
            <person name="Kudrna D."/>
            <person name="Lee S."/>
            <person name="Talag J."/>
            <person name="Welchert J."/>
            <person name="Wing R.A."/>
        </authorList>
    </citation>
    <scope>NUCLEOTIDE SEQUENCE [LARGE SCALE GENOMIC DNA]</scope>
</reference>
<sequence length="189" mass="20638">MPPLRLEHVTAVGIRRLPARRTSSPSLPPLSAHRPCRCGGTRPDGTPDSDDVGARSPPPRNRTTAANRLQIHSVAASSSPLCHGMPPARPTELRLLPFAGAPTWASSTRQPALVRLGSASALFLSPRLEMRTELRTKLGCERTGLHRPLPRRHLHVSNIGISSGFHYVVLPPRAVVPLPVVHLHWLLER</sequence>
<protein>
    <submittedName>
        <fullName evidence="2">Uncharacterized protein</fullName>
    </submittedName>
</protein>
<dbReference type="HOGENOM" id="CLU_1436483_0_0_1"/>
<evidence type="ECO:0000313" key="3">
    <source>
        <dbReference type="Proteomes" id="UP000026961"/>
    </source>
</evidence>
<evidence type="ECO:0000313" key="2">
    <source>
        <dbReference type="EnsemblPlants" id="OGLUM10G02980.1"/>
    </source>
</evidence>
<proteinExistence type="predicted"/>
<name>A0A0E0B828_9ORYZ</name>
<evidence type="ECO:0000256" key="1">
    <source>
        <dbReference type="SAM" id="MobiDB-lite"/>
    </source>
</evidence>
<feature type="compositionally biased region" description="Low complexity" evidence="1">
    <location>
        <begin position="20"/>
        <end position="33"/>
    </location>
</feature>
<dbReference type="Gramene" id="OGLUM10G02980.1">
    <property type="protein sequence ID" value="OGLUM10G02980.1"/>
    <property type="gene ID" value="OGLUM10G02980"/>
</dbReference>
<dbReference type="AlphaFoldDB" id="A0A0E0B828"/>
<accession>A0A0E0B828</accession>
<dbReference type="Proteomes" id="UP000026961">
    <property type="component" value="Chromosome 10"/>
</dbReference>